<proteinExistence type="predicted"/>
<gene>
    <name evidence="2" type="ORF">S01H1_37756</name>
</gene>
<evidence type="ECO:0000256" key="1">
    <source>
        <dbReference type="SAM" id="MobiDB-lite"/>
    </source>
</evidence>
<organism evidence="2">
    <name type="scientific">marine sediment metagenome</name>
    <dbReference type="NCBI Taxonomy" id="412755"/>
    <lineage>
        <taxon>unclassified sequences</taxon>
        <taxon>metagenomes</taxon>
        <taxon>ecological metagenomes</taxon>
    </lineage>
</organism>
<protein>
    <submittedName>
        <fullName evidence="2">Uncharacterized protein</fullName>
    </submittedName>
</protein>
<feature type="region of interest" description="Disordered" evidence="1">
    <location>
        <begin position="124"/>
        <end position="209"/>
    </location>
</feature>
<reference evidence="2" key="1">
    <citation type="journal article" date="2014" name="Front. Microbiol.">
        <title>High frequency of phylogenetically diverse reductive dehalogenase-homologous genes in deep subseafloor sedimentary metagenomes.</title>
        <authorList>
            <person name="Kawai M."/>
            <person name="Futagami T."/>
            <person name="Toyoda A."/>
            <person name="Takaki Y."/>
            <person name="Nishi S."/>
            <person name="Hori S."/>
            <person name="Arai W."/>
            <person name="Tsubouchi T."/>
            <person name="Morono Y."/>
            <person name="Uchiyama I."/>
            <person name="Ito T."/>
            <person name="Fujiyama A."/>
            <person name="Inagaki F."/>
            <person name="Takami H."/>
        </authorList>
    </citation>
    <scope>NUCLEOTIDE SEQUENCE</scope>
    <source>
        <strain evidence="2">Expedition CK06-06</strain>
    </source>
</reference>
<accession>X0VR49</accession>
<dbReference type="EMBL" id="BARS01023722">
    <property type="protein sequence ID" value="GAG13622.1"/>
    <property type="molecule type" value="Genomic_DNA"/>
</dbReference>
<feature type="non-terminal residue" evidence="2">
    <location>
        <position position="269"/>
    </location>
</feature>
<name>X0VR49_9ZZZZ</name>
<comment type="caution">
    <text evidence="2">The sequence shown here is derived from an EMBL/GenBank/DDBJ whole genome shotgun (WGS) entry which is preliminary data.</text>
</comment>
<sequence length="269" mass="29731">DEYELYKPQAAKKSPRELSPQDIEDIESGKDLGPEAVTEEKVDLSKYAFHGTTEKGITELKSGSFVADSSQINVTKGKALIPKTAFSAEKRGEILIIEKGDADISPESAPYSVTNKPKKVIARISPEDIGNPQKIKEAIQQALAPAKPEGKVKEIEHGRKEEKGLVRGEQEGQKPRRPVQVEKPSEEPSERGGILQSEGGVGEQKKFYTSVPEGWRKHHDLTEWSGKKGIRTKGNYAIEEVGTKRKRKSFNPDWKAGLEEVPTRLPPAT</sequence>
<feature type="non-terminal residue" evidence="2">
    <location>
        <position position="1"/>
    </location>
</feature>
<evidence type="ECO:0000313" key="2">
    <source>
        <dbReference type="EMBL" id="GAG13622.1"/>
    </source>
</evidence>
<feature type="region of interest" description="Disordered" evidence="1">
    <location>
        <begin position="1"/>
        <end position="35"/>
    </location>
</feature>
<dbReference type="AlphaFoldDB" id="X0VR49"/>
<feature type="compositionally biased region" description="Basic and acidic residues" evidence="1">
    <location>
        <begin position="148"/>
        <end position="190"/>
    </location>
</feature>